<feature type="compositionally biased region" description="Basic and acidic residues" evidence="9">
    <location>
        <begin position="352"/>
        <end position="367"/>
    </location>
</feature>
<dbReference type="GO" id="GO:0005829">
    <property type="term" value="C:cytosol"/>
    <property type="evidence" value="ECO:0007669"/>
    <property type="project" value="TreeGrafter"/>
</dbReference>
<evidence type="ECO:0000256" key="3">
    <source>
        <dbReference type="ARBA" id="ARBA00022801"/>
    </source>
</evidence>
<evidence type="ECO:0000256" key="6">
    <source>
        <dbReference type="ARBA" id="ARBA00022884"/>
    </source>
</evidence>
<dbReference type="EC" id="3.6.4.13" evidence="1"/>
<feature type="compositionally biased region" description="Basic and acidic residues" evidence="9">
    <location>
        <begin position="309"/>
        <end position="318"/>
    </location>
</feature>
<dbReference type="Proteomes" id="UP000683360">
    <property type="component" value="Unassembled WGS sequence"/>
</dbReference>
<keyword evidence="3 12" id="KW-0378">Hydrolase</keyword>
<dbReference type="GO" id="GO:0016787">
    <property type="term" value="F:hydrolase activity"/>
    <property type="evidence" value="ECO:0007669"/>
    <property type="project" value="UniProtKB-KW"/>
</dbReference>
<evidence type="ECO:0000256" key="1">
    <source>
        <dbReference type="ARBA" id="ARBA00012552"/>
    </source>
</evidence>
<keyword evidence="4" id="KW-0347">Helicase</keyword>
<feature type="region of interest" description="Disordered" evidence="9">
    <location>
        <begin position="309"/>
        <end position="336"/>
    </location>
</feature>
<evidence type="ECO:0000259" key="10">
    <source>
        <dbReference type="PROSITE" id="PS51192"/>
    </source>
</evidence>
<keyword evidence="5" id="KW-0067">ATP-binding</keyword>
<dbReference type="PROSITE" id="PS51195">
    <property type="entry name" value="Q_MOTIF"/>
    <property type="match status" value="1"/>
</dbReference>
<organism evidence="12 13">
    <name type="scientific">Mytilus edulis</name>
    <name type="common">Blue mussel</name>
    <dbReference type="NCBI Taxonomy" id="6550"/>
    <lineage>
        <taxon>Eukaryota</taxon>
        <taxon>Metazoa</taxon>
        <taxon>Spiralia</taxon>
        <taxon>Lophotrochozoa</taxon>
        <taxon>Mollusca</taxon>
        <taxon>Bivalvia</taxon>
        <taxon>Autobranchia</taxon>
        <taxon>Pteriomorphia</taxon>
        <taxon>Mytilida</taxon>
        <taxon>Mytiloidea</taxon>
        <taxon>Mytilidae</taxon>
        <taxon>Mytilinae</taxon>
        <taxon>Mytilus</taxon>
    </lineage>
</organism>
<accession>A0A8S3TLJ6</accession>
<feature type="short sequence motif" description="Q motif" evidence="8">
    <location>
        <begin position="10"/>
        <end position="38"/>
    </location>
</feature>
<dbReference type="GO" id="GO:0003724">
    <property type="term" value="F:RNA helicase activity"/>
    <property type="evidence" value="ECO:0007669"/>
    <property type="project" value="UniProtKB-EC"/>
</dbReference>
<feature type="region of interest" description="Disordered" evidence="9">
    <location>
        <begin position="528"/>
        <end position="577"/>
    </location>
</feature>
<dbReference type="CDD" id="cd17961">
    <property type="entry name" value="DEADc_DDX56"/>
    <property type="match status" value="1"/>
</dbReference>
<keyword evidence="2" id="KW-0547">Nucleotide-binding</keyword>
<dbReference type="PROSITE" id="PS51192">
    <property type="entry name" value="HELICASE_ATP_BIND_1"/>
    <property type="match status" value="1"/>
</dbReference>
<dbReference type="OrthoDB" id="1191041at2759"/>
<keyword evidence="6" id="KW-0694">RNA-binding</keyword>
<dbReference type="SUPFAM" id="SSF52540">
    <property type="entry name" value="P-loop containing nucleoside triphosphate hydrolases"/>
    <property type="match status" value="2"/>
</dbReference>
<dbReference type="Pfam" id="PF00270">
    <property type="entry name" value="DEAD"/>
    <property type="match status" value="1"/>
</dbReference>
<proteinExistence type="predicted"/>
<dbReference type="GO" id="GO:0005524">
    <property type="term" value="F:ATP binding"/>
    <property type="evidence" value="ECO:0007669"/>
    <property type="project" value="UniProtKB-KW"/>
</dbReference>
<sequence length="577" mass="65377">MSEPDEDKTLNFHEMGLDDRILKAIANLGWATPTPIQEKAIPLALEGKDILARARTGSGKTAAFSIPVVQKILQSKQTSKEQCTKALFLTPSKELCHQAYKNLMELTSCCSREIKCVDVSPKVPLLTQRPKLMEKPDIVVGTPTRILAHIQAGNLSIKDTLEMLVIDEADLVFSFGYEDDVKAIIKQLPKIYQAFLMSATLSDDVLSLKKLVLHNAVILKLEESQLPESSQLTQYHIKCEEEDKFTLICALLKLGLVRGKSIIFVNNVNRFPREAKKESSKKKLKDLNKKEMDGSDMDAFMDVAHVKEEITPVEEKPVEQNPPQEKPEEEKTKKELVQEVSVEVPTVEIIVEDEKVQEENSKNREISESDSESDPSSKLKYTYKEATVDTYIHRVGRTARGDNQGTALSFVNMKEMKSLAEVEEALAESTPDGDNVFKPYNFRMEEIDGFKYRAKDAMRAVTKVAIREARLKEIKIEILTSQKLKSYFEDNPRDLQVLRHDKSLHTVKSSSHLKDVPDYLIPQTLKNLSGRGRQARSGNKQFNRGPTQTEKKFRKRKADPLKSFEFAGLGNKKKRKK</sequence>
<evidence type="ECO:0000259" key="11">
    <source>
        <dbReference type="PROSITE" id="PS51195"/>
    </source>
</evidence>
<dbReference type="EMBL" id="CAJPWZ010002164">
    <property type="protein sequence ID" value="CAG2232107.1"/>
    <property type="molecule type" value="Genomic_DNA"/>
</dbReference>
<evidence type="ECO:0000256" key="4">
    <source>
        <dbReference type="ARBA" id="ARBA00022806"/>
    </source>
</evidence>
<evidence type="ECO:0000313" key="13">
    <source>
        <dbReference type="Proteomes" id="UP000683360"/>
    </source>
</evidence>
<dbReference type="AlphaFoldDB" id="A0A8S3TLJ6"/>
<feature type="domain" description="Helicase ATP-binding" evidence="10">
    <location>
        <begin position="41"/>
        <end position="219"/>
    </location>
</feature>
<evidence type="ECO:0000256" key="7">
    <source>
        <dbReference type="ARBA" id="ARBA00047984"/>
    </source>
</evidence>
<dbReference type="Gene3D" id="3.40.50.300">
    <property type="entry name" value="P-loop containing nucleotide triphosphate hydrolases"/>
    <property type="match status" value="2"/>
</dbReference>
<evidence type="ECO:0000256" key="9">
    <source>
        <dbReference type="SAM" id="MobiDB-lite"/>
    </source>
</evidence>
<dbReference type="InterPro" id="IPR014001">
    <property type="entry name" value="Helicase_ATP-bd"/>
</dbReference>
<evidence type="ECO:0000256" key="2">
    <source>
        <dbReference type="ARBA" id="ARBA00022741"/>
    </source>
</evidence>
<comment type="caution">
    <text evidence="12">The sequence shown here is derived from an EMBL/GenBank/DDBJ whole genome shotgun (WGS) entry which is preliminary data.</text>
</comment>
<dbReference type="GO" id="GO:0003676">
    <property type="term" value="F:nucleic acid binding"/>
    <property type="evidence" value="ECO:0007669"/>
    <property type="project" value="InterPro"/>
</dbReference>
<evidence type="ECO:0000313" key="12">
    <source>
        <dbReference type="EMBL" id="CAG2232107.1"/>
    </source>
</evidence>
<dbReference type="InterPro" id="IPR050079">
    <property type="entry name" value="DEAD_box_RNA_helicase"/>
</dbReference>
<feature type="domain" description="DEAD-box RNA helicase Q" evidence="11">
    <location>
        <begin position="10"/>
        <end position="38"/>
    </location>
</feature>
<dbReference type="InterPro" id="IPR011545">
    <property type="entry name" value="DEAD/DEAH_box_helicase_dom"/>
</dbReference>
<evidence type="ECO:0000256" key="8">
    <source>
        <dbReference type="PROSITE-ProRule" id="PRU00552"/>
    </source>
</evidence>
<dbReference type="InterPro" id="IPR027417">
    <property type="entry name" value="P-loop_NTPase"/>
</dbReference>
<gene>
    <name evidence="12" type="ORF">MEDL_44844</name>
</gene>
<dbReference type="InterPro" id="IPR014014">
    <property type="entry name" value="RNA_helicase_DEAD_Q_motif"/>
</dbReference>
<feature type="region of interest" description="Disordered" evidence="9">
    <location>
        <begin position="351"/>
        <end position="379"/>
    </location>
</feature>
<feature type="compositionally biased region" description="Basic and acidic residues" evidence="9">
    <location>
        <begin position="325"/>
        <end position="336"/>
    </location>
</feature>
<dbReference type="PANTHER" id="PTHR47959">
    <property type="entry name" value="ATP-DEPENDENT RNA HELICASE RHLE-RELATED"/>
    <property type="match status" value="1"/>
</dbReference>
<protein>
    <recommendedName>
        <fullName evidence="1">RNA helicase</fullName>
        <ecNumber evidence="1">3.6.4.13</ecNumber>
    </recommendedName>
</protein>
<name>A0A8S3TLJ6_MYTED</name>
<dbReference type="SMART" id="SM00487">
    <property type="entry name" value="DEXDc"/>
    <property type="match status" value="1"/>
</dbReference>
<reference evidence="12" key="1">
    <citation type="submission" date="2021-03" db="EMBL/GenBank/DDBJ databases">
        <authorList>
            <person name="Bekaert M."/>
        </authorList>
    </citation>
    <scope>NUCLEOTIDE SEQUENCE</scope>
</reference>
<comment type="catalytic activity">
    <reaction evidence="7">
        <text>ATP + H2O = ADP + phosphate + H(+)</text>
        <dbReference type="Rhea" id="RHEA:13065"/>
        <dbReference type="ChEBI" id="CHEBI:15377"/>
        <dbReference type="ChEBI" id="CHEBI:15378"/>
        <dbReference type="ChEBI" id="CHEBI:30616"/>
        <dbReference type="ChEBI" id="CHEBI:43474"/>
        <dbReference type="ChEBI" id="CHEBI:456216"/>
        <dbReference type="EC" id="3.6.4.13"/>
    </reaction>
</comment>
<feature type="compositionally biased region" description="Polar residues" evidence="9">
    <location>
        <begin position="536"/>
        <end position="548"/>
    </location>
</feature>
<evidence type="ECO:0000256" key="5">
    <source>
        <dbReference type="ARBA" id="ARBA00022840"/>
    </source>
</evidence>
<keyword evidence="13" id="KW-1185">Reference proteome</keyword>
<dbReference type="PANTHER" id="PTHR47959:SF21">
    <property type="entry name" value="DEAD-BOX HELICASE 56"/>
    <property type="match status" value="1"/>
</dbReference>